<proteinExistence type="predicted"/>
<gene>
    <name evidence="2" type="ORF">COEREDRAFT_17021</name>
</gene>
<reference evidence="2 3" key="1">
    <citation type="journal article" date="2015" name="Genome Biol. Evol.">
        <title>Phylogenomic analyses indicate that early fungi evolved digesting cell walls of algal ancestors of land plants.</title>
        <authorList>
            <person name="Chang Y."/>
            <person name="Wang S."/>
            <person name="Sekimoto S."/>
            <person name="Aerts A.L."/>
            <person name="Choi C."/>
            <person name="Clum A."/>
            <person name="LaButti K.M."/>
            <person name="Lindquist E.A."/>
            <person name="Yee Ngan C."/>
            <person name="Ohm R.A."/>
            <person name="Salamov A.A."/>
            <person name="Grigoriev I.V."/>
            <person name="Spatafora J.W."/>
            <person name="Berbee M.L."/>
        </authorList>
    </citation>
    <scope>NUCLEOTIDE SEQUENCE [LARGE SCALE GENOMIC DNA]</scope>
    <source>
        <strain evidence="2 3">NRRL 1564</strain>
    </source>
</reference>
<dbReference type="InterPro" id="IPR053858">
    <property type="entry name" value="Arb2_dom"/>
</dbReference>
<dbReference type="OrthoDB" id="421951at2759"/>
<accession>A0A2G5B5I6</accession>
<dbReference type="GO" id="GO:0035197">
    <property type="term" value="F:siRNA binding"/>
    <property type="evidence" value="ECO:0007669"/>
    <property type="project" value="TreeGrafter"/>
</dbReference>
<dbReference type="GO" id="GO:0031048">
    <property type="term" value="P:regulatory ncRNA-mediated heterochromatin formation"/>
    <property type="evidence" value="ECO:0007669"/>
    <property type="project" value="TreeGrafter"/>
</dbReference>
<feature type="domain" description="Arb2" evidence="1">
    <location>
        <begin position="16"/>
        <end position="267"/>
    </location>
</feature>
<dbReference type="AlphaFoldDB" id="A0A2G5B5I6"/>
<organism evidence="2 3">
    <name type="scientific">Coemansia reversa (strain ATCC 12441 / NRRL 1564)</name>
    <dbReference type="NCBI Taxonomy" id="763665"/>
    <lineage>
        <taxon>Eukaryota</taxon>
        <taxon>Fungi</taxon>
        <taxon>Fungi incertae sedis</taxon>
        <taxon>Zoopagomycota</taxon>
        <taxon>Kickxellomycotina</taxon>
        <taxon>Kickxellomycetes</taxon>
        <taxon>Kickxellales</taxon>
        <taxon>Kickxellaceae</taxon>
        <taxon>Coemansia</taxon>
    </lineage>
</organism>
<dbReference type="EMBL" id="KZ303520">
    <property type="protein sequence ID" value="PIA14250.1"/>
    <property type="molecule type" value="Genomic_DNA"/>
</dbReference>
<evidence type="ECO:0000259" key="1">
    <source>
        <dbReference type="Pfam" id="PF22749"/>
    </source>
</evidence>
<dbReference type="GO" id="GO:0005634">
    <property type="term" value="C:nucleus"/>
    <property type="evidence" value="ECO:0007669"/>
    <property type="project" value="TreeGrafter"/>
</dbReference>
<dbReference type="Pfam" id="PF22749">
    <property type="entry name" value="Arb2"/>
    <property type="match status" value="1"/>
</dbReference>
<name>A0A2G5B5I6_COERN</name>
<protein>
    <recommendedName>
        <fullName evidence="1">Arb2 domain-containing protein</fullName>
    </recommendedName>
</protein>
<dbReference type="PANTHER" id="PTHR21357:SF4">
    <property type="entry name" value="FAM172 FAMILY PROTEIN HOMOLOG CG10038"/>
    <property type="match status" value="1"/>
</dbReference>
<dbReference type="PANTHER" id="PTHR21357">
    <property type="entry name" value="FAM172 FAMILY PROTEIN HOMOLOG CG10038"/>
    <property type="match status" value="1"/>
</dbReference>
<evidence type="ECO:0000313" key="3">
    <source>
        <dbReference type="Proteomes" id="UP000242474"/>
    </source>
</evidence>
<dbReference type="InterPro" id="IPR048263">
    <property type="entry name" value="Arb2"/>
</dbReference>
<dbReference type="Proteomes" id="UP000242474">
    <property type="component" value="Unassembled WGS sequence"/>
</dbReference>
<dbReference type="STRING" id="763665.A0A2G5B5I6"/>
<sequence>MFIRPKKTIPKPQVRASLEDLGFRIDPEDGKVRNINSGEPFEFDTSSKNKKLNKELYYSLIHPASRAVYDIMTDGELGMKTIAIPSDNQPHTNIYATPGALDKEKLVVIIVGNGTSGGVWAWNILVKSGIDNGSVINYIRDCVQLGFGVLVLNPNENFIAPDGHPETINSYDGQLTAIKDCETADEHVGYVWCHILRDSKVKSLAFVVYNTAGISIVDVLKYDFARFVDKTACIAFIDTMHSIYGLGNGALAWLERGARQWQTSTVPSDQPVDNEYIGCPAVSVENLTESREMTPAICREAVVDYLSTCLDRGPIPGAAELGDGRGYLSDNALATKDEEDDEKIAPGQVFDNIDSVHFMPNTEKTGSNDGYVGWD</sequence>
<evidence type="ECO:0000313" key="2">
    <source>
        <dbReference type="EMBL" id="PIA14250.1"/>
    </source>
</evidence>
<keyword evidence="3" id="KW-1185">Reference proteome</keyword>